<keyword evidence="3" id="KW-1185">Reference proteome</keyword>
<evidence type="ECO:0000256" key="1">
    <source>
        <dbReference type="SAM" id="Phobius"/>
    </source>
</evidence>
<protein>
    <submittedName>
        <fullName evidence="2">Uncharacterized protein</fullName>
    </submittedName>
</protein>
<sequence>MHTQSTLDGLGRQPCERLNIIGTRVAGLTWFYQVVVLVLAWSANQLKIPKSPHPAGRYRRRVTFARASMRRSNRIPDYPATTGPF</sequence>
<keyword evidence="1" id="KW-0472">Membrane</keyword>
<dbReference type="AlphaFoldDB" id="A0A3N6Q927"/>
<dbReference type="Proteomes" id="UP000272778">
    <property type="component" value="Unassembled WGS sequence"/>
</dbReference>
<keyword evidence="1" id="KW-0812">Transmembrane</keyword>
<evidence type="ECO:0000313" key="3">
    <source>
        <dbReference type="Proteomes" id="UP000272778"/>
    </source>
</evidence>
<proteinExistence type="predicted"/>
<organism evidence="2 3">
    <name type="scientific">Paraburkholderia dinghuensis</name>
    <dbReference type="NCBI Taxonomy" id="2305225"/>
    <lineage>
        <taxon>Bacteria</taxon>
        <taxon>Pseudomonadati</taxon>
        <taxon>Pseudomonadota</taxon>
        <taxon>Betaproteobacteria</taxon>
        <taxon>Burkholderiales</taxon>
        <taxon>Burkholderiaceae</taxon>
        <taxon>Paraburkholderia</taxon>
    </lineage>
</organism>
<dbReference type="RefSeq" id="WP_124149766.1">
    <property type="nucleotide sequence ID" value="NZ_RQIS01000002.1"/>
</dbReference>
<feature type="transmembrane region" description="Helical" evidence="1">
    <location>
        <begin position="20"/>
        <end position="41"/>
    </location>
</feature>
<accession>A0A3N6Q927</accession>
<dbReference type="EMBL" id="RQIS01000002">
    <property type="protein sequence ID" value="RQH09066.1"/>
    <property type="molecule type" value="Genomic_DNA"/>
</dbReference>
<reference evidence="2 3" key="1">
    <citation type="submission" date="2018-11" db="EMBL/GenBank/DDBJ databases">
        <title>Paraburkholderia sp. DHOA04, isolated from soil.</title>
        <authorList>
            <person name="Gao Z.-H."/>
            <person name="Qiu L.-H."/>
            <person name="Fu J.-C."/>
        </authorList>
    </citation>
    <scope>NUCLEOTIDE SEQUENCE [LARGE SCALE GENOMIC DNA]</scope>
    <source>
        <strain evidence="2 3">DHOA04</strain>
    </source>
</reference>
<comment type="caution">
    <text evidence="2">The sequence shown here is derived from an EMBL/GenBank/DDBJ whole genome shotgun (WGS) entry which is preliminary data.</text>
</comment>
<gene>
    <name evidence="2" type="ORF">D1Y85_04165</name>
</gene>
<evidence type="ECO:0000313" key="2">
    <source>
        <dbReference type="EMBL" id="RQH09066.1"/>
    </source>
</evidence>
<name>A0A3N6Q927_9BURK</name>
<keyword evidence="1" id="KW-1133">Transmembrane helix</keyword>